<sequence>MAGIKFPVVTLENDKFQVTVDLSLYAKDVITAAIYKFSHLFYIHQMTDMENPNFVNVVFESKEGKIVTEDIPKQFCNELIDQQLRHNVNVQFGHIRDMIVEEAFKPVTTK</sequence>
<organism evidence="1 2">
    <name type="scientific">Bacteroides uniformis</name>
    <dbReference type="NCBI Taxonomy" id="820"/>
    <lineage>
        <taxon>Bacteria</taxon>
        <taxon>Pseudomonadati</taxon>
        <taxon>Bacteroidota</taxon>
        <taxon>Bacteroidia</taxon>
        <taxon>Bacteroidales</taxon>
        <taxon>Bacteroidaceae</taxon>
        <taxon>Bacteroides</taxon>
    </lineage>
</organism>
<evidence type="ECO:0000313" key="2">
    <source>
        <dbReference type="Proteomes" id="UP000283601"/>
    </source>
</evidence>
<dbReference type="EMBL" id="QSJZ01000013">
    <property type="protein sequence ID" value="RHE21809.1"/>
    <property type="molecule type" value="Genomic_DNA"/>
</dbReference>
<dbReference type="InterPro" id="IPR023974">
    <property type="entry name" value="HxsD"/>
</dbReference>
<evidence type="ECO:0000313" key="1">
    <source>
        <dbReference type="EMBL" id="RHE21809.1"/>
    </source>
</evidence>
<comment type="caution">
    <text evidence="1">The sequence shown here is derived from an EMBL/GenBank/DDBJ whole genome shotgun (WGS) entry which is preliminary data.</text>
</comment>
<protein>
    <submittedName>
        <fullName evidence="1">His-Xaa-Ser system protein HxsD</fullName>
    </submittedName>
</protein>
<dbReference type="RefSeq" id="WP_118132315.1">
    <property type="nucleotide sequence ID" value="NZ_QSJY01000013.1"/>
</dbReference>
<proteinExistence type="predicted"/>
<accession>A0A414IGD8</accession>
<reference evidence="1 2" key="1">
    <citation type="submission" date="2018-08" db="EMBL/GenBank/DDBJ databases">
        <title>A genome reference for cultivated species of the human gut microbiota.</title>
        <authorList>
            <person name="Zou Y."/>
            <person name="Xue W."/>
            <person name="Luo G."/>
        </authorList>
    </citation>
    <scope>NUCLEOTIDE SEQUENCE [LARGE SCALE GENOMIC DNA]</scope>
    <source>
        <strain evidence="1 2">AM29-12AC</strain>
    </source>
</reference>
<gene>
    <name evidence="1" type="primary">hxsD</name>
    <name evidence="1" type="ORF">DW758_14745</name>
</gene>
<dbReference type="Proteomes" id="UP000283601">
    <property type="component" value="Unassembled WGS sequence"/>
</dbReference>
<dbReference type="NCBIfam" id="TIGR03976">
    <property type="entry name" value="chp_LLNDYxLRE"/>
    <property type="match status" value="1"/>
</dbReference>
<name>A0A414IGD8_BACUN</name>
<dbReference type="AlphaFoldDB" id="A0A414IGD8"/>